<comment type="caution">
    <text evidence="2">The sequence shown here is derived from an EMBL/GenBank/DDBJ whole genome shotgun (WGS) entry which is preliminary data.</text>
</comment>
<feature type="region of interest" description="Disordered" evidence="1">
    <location>
        <begin position="1"/>
        <end position="32"/>
    </location>
</feature>
<dbReference type="AlphaFoldDB" id="A0A5J4TWT6"/>
<dbReference type="Proteomes" id="UP000324800">
    <property type="component" value="Unassembled WGS sequence"/>
</dbReference>
<gene>
    <name evidence="2" type="ORF">EZS28_041527</name>
</gene>
<feature type="compositionally biased region" description="Basic and acidic residues" evidence="1">
    <location>
        <begin position="8"/>
        <end position="24"/>
    </location>
</feature>
<sequence length="32" mass="3978">LTRKQLINRKEGQFRKMDSADKQMRMKKVQKR</sequence>
<protein>
    <submittedName>
        <fullName evidence="2">Uncharacterized protein</fullName>
    </submittedName>
</protein>
<evidence type="ECO:0000313" key="2">
    <source>
        <dbReference type="EMBL" id="KAA6362946.1"/>
    </source>
</evidence>
<accession>A0A5J4TWT6</accession>
<feature type="non-terminal residue" evidence="2">
    <location>
        <position position="1"/>
    </location>
</feature>
<dbReference type="EMBL" id="SNRW01023521">
    <property type="protein sequence ID" value="KAA6362946.1"/>
    <property type="molecule type" value="Genomic_DNA"/>
</dbReference>
<organism evidence="2 3">
    <name type="scientific">Streblomastix strix</name>
    <dbReference type="NCBI Taxonomy" id="222440"/>
    <lineage>
        <taxon>Eukaryota</taxon>
        <taxon>Metamonada</taxon>
        <taxon>Preaxostyla</taxon>
        <taxon>Oxymonadida</taxon>
        <taxon>Streblomastigidae</taxon>
        <taxon>Streblomastix</taxon>
    </lineage>
</organism>
<evidence type="ECO:0000313" key="3">
    <source>
        <dbReference type="Proteomes" id="UP000324800"/>
    </source>
</evidence>
<name>A0A5J4TWT6_9EUKA</name>
<reference evidence="2 3" key="1">
    <citation type="submission" date="2019-03" db="EMBL/GenBank/DDBJ databases">
        <title>Single cell metagenomics reveals metabolic interactions within the superorganism composed of flagellate Streblomastix strix and complex community of Bacteroidetes bacteria on its surface.</title>
        <authorList>
            <person name="Treitli S.C."/>
            <person name="Kolisko M."/>
            <person name="Husnik F."/>
            <person name="Keeling P."/>
            <person name="Hampl V."/>
        </authorList>
    </citation>
    <scope>NUCLEOTIDE SEQUENCE [LARGE SCALE GENOMIC DNA]</scope>
    <source>
        <strain evidence="2">ST1C</strain>
    </source>
</reference>
<evidence type="ECO:0000256" key="1">
    <source>
        <dbReference type="SAM" id="MobiDB-lite"/>
    </source>
</evidence>
<proteinExistence type="predicted"/>